<reference evidence="1 2" key="1">
    <citation type="submission" date="2024-01" db="EMBL/GenBank/DDBJ databases">
        <title>Draft genome sequences of three bacterial strains isolated from Acacia saligna represent a potential new species within the genus Rhizobium.</title>
        <authorList>
            <person name="Tambong J.T."/>
            <person name="Mnasri B."/>
        </authorList>
    </citation>
    <scope>NUCLEOTIDE SEQUENCE [LARGE SCALE GENOMIC DNA]</scope>
    <source>
        <strain evidence="1 2">1AS12I</strain>
    </source>
</reference>
<accession>A0ABU8CVK6</accession>
<sequence length="130" mass="13774">MRQQSSGEAAEEWDPSEVIWPPEKEIDVSEAHASLVKAVAGSRGVRYFTAFIIDVTNDGYLGDVQMAIDDVAGEACGILLRSYVTGSDAATGQPILAEEATRPFKFSCGGGVAKAIAVFCDKLKMAGVFP</sequence>
<dbReference type="EMBL" id="JBAMYC010000025">
    <property type="protein sequence ID" value="MEI1252531.1"/>
    <property type="molecule type" value="Genomic_DNA"/>
</dbReference>
<evidence type="ECO:0000313" key="2">
    <source>
        <dbReference type="Proteomes" id="UP001531129"/>
    </source>
</evidence>
<organism evidence="1 2">
    <name type="scientific">Rhizobium aouanii</name>
    <dbReference type="NCBI Taxonomy" id="3118145"/>
    <lineage>
        <taxon>Bacteria</taxon>
        <taxon>Pseudomonadati</taxon>
        <taxon>Pseudomonadota</taxon>
        <taxon>Alphaproteobacteria</taxon>
        <taxon>Hyphomicrobiales</taxon>
        <taxon>Rhizobiaceae</taxon>
        <taxon>Rhizobium/Agrobacterium group</taxon>
        <taxon>Rhizobium</taxon>
    </lineage>
</organism>
<proteinExistence type="predicted"/>
<keyword evidence="2" id="KW-1185">Reference proteome</keyword>
<comment type="caution">
    <text evidence="1">The sequence shown here is derived from an EMBL/GenBank/DDBJ whole genome shotgun (WGS) entry which is preliminary data.</text>
</comment>
<protein>
    <submittedName>
        <fullName evidence="1">Uncharacterized protein</fullName>
    </submittedName>
</protein>
<dbReference type="Proteomes" id="UP001531129">
    <property type="component" value="Unassembled WGS sequence"/>
</dbReference>
<gene>
    <name evidence="1" type="ORF">V8Q02_31705</name>
</gene>
<dbReference type="RefSeq" id="WP_335916090.1">
    <property type="nucleotide sequence ID" value="NZ_JBAMYB010000025.1"/>
</dbReference>
<name>A0ABU8CVK6_9HYPH</name>
<evidence type="ECO:0000313" key="1">
    <source>
        <dbReference type="EMBL" id="MEI1252531.1"/>
    </source>
</evidence>